<sequence>MKRFAAALILMLAAGASSGITVASYGDNSIANTADTVADLIPNDLGQVLDAADLVIVVEYDSTALGSGLVCHATAGISLRPESDSTARVPALRAVHTVLKRDVVPDDATSRGKCTVEAVRAAVKTLTEFPVEVLLRGSNASVADRSRRQLAKPALII</sequence>
<feature type="signal peptide" evidence="1">
    <location>
        <begin position="1"/>
        <end position="23"/>
    </location>
</feature>
<reference evidence="2" key="1">
    <citation type="submission" date="2008-05" db="EMBL/GenBank/DDBJ databases">
        <title>Complete sequence of chromosome1 of Ralstonia pickettii 12J.</title>
        <authorList>
            <consortium name="US DOE Joint Genome Institute"/>
            <person name="Lucas S."/>
            <person name="Copeland A."/>
            <person name="Lapidus A."/>
            <person name="Glavina del Rio T."/>
            <person name="Dalin E."/>
            <person name="Tice H."/>
            <person name="Bruce D."/>
            <person name="Goodwin L."/>
            <person name="Pitluck S."/>
            <person name="Meincke L."/>
            <person name="Brettin T."/>
            <person name="Detter J.C."/>
            <person name="Han C."/>
            <person name="Kuske C.R."/>
            <person name="Schmutz J."/>
            <person name="Larimer F."/>
            <person name="Land M."/>
            <person name="Hauser L."/>
            <person name="Kyrpides N."/>
            <person name="Mikhailova N."/>
            <person name="Marsh T."/>
            <person name="Richardson P."/>
        </authorList>
    </citation>
    <scope>NUCLEOTIDE SEQUENCE</scope>
    <source>
        <strain evidence="2">12J</strain>
    </source>
</reference>
<feature type="chain" id="PRO_5002783724" evidence="1">
    <location>
        <begin position="24"/>
        <end position="157"/>
    </location>
</feature>
<dbReference type="STRING" id="402626.Rpic_1727"/>
<evidence type="ECO:0000313" key="2">
    <source>
        <dbReference type="EMBL" id="ACD26865.1"/>
    </source>
</evidence>
<proteinExistence type="predicted"/>
<dbReference type="EMBL" id="CP001068">
    <property type="protein sequence ID" value="ACD26865.1"/>
    <property type="molecule type" value="Genomic_DNA"/>
</dbReference>
<organism evidence="2">
    <name type="scientific">Ralstonia pickettii (strain 12J)</name>
    <dbReference type="NCBI Taxonomy" id="402626"/>
    <lineage>
        <taxon>Bacteria</taxon>
        <taxon>Pseudomonadati</taxon>
        <taxon>Pseudomonadota</taxon>
        <taxon>Betaproteobacteria</taxon>
        <taxon>Burkholderiales</taxon>
        <taxon>Burkholderiaceae</taxon>
        <taxon>Ralstonia</taxon>
    </lineage>
</organism>
<evidence type="ECO:0000256" key="1">
    <source>
        <dbReference type="SAM" id="SignalP"/>
    </source>
</evidence>
<accession>B2UE91</accession>
<gene>
    <name evidence="2" type="ordered locus">Rpic_1727</name>
</gene>
<dbReference type="HOGENOM" id="CLU_1676422_0_0_4"/>
<protein>
    <submittedName>
        <fullName evidence="2">Uncharacterized protein</fullName>
    </submittedName>
</protein>
<dbReference type="AlphaFoldDB" id="B2UE91"/>
<name>B2UE91_RALPJ</name>
<dbReference type="KEGG" id="rpi:Rpic_1727"/>
<keyword evidence="1" id="KW-0732">Signal</keyword>
<dbReference type="eggNOG" id="ENOG502ZI2I">
    <property type="taxonomic scope" value="Bacteria"/>
</dbReference>